<proteinExistence type="inferred from homology"/>
<dbReference type="Proteomes" id="UP000030826">
    <property type="component" value="Unassembled WGS sequence"/>
</dbReference>
<evidence type="ECO:0000313" key="3">
    <source>
        <dbReference type="EMBL" id="KHJ56450.1"/>
    </source>
</evidence>
<evidence type="ECO:0000256" key="1">
    <source>
        <dbReference type="ARBA" id="ARBA00006436"/>
    </source>
</evidence>
<gene>
    <name evidence="3" type="ORF">LA66_07935</name>
</gene>
<comment type="similarity">
    <text evidence="1">Belongs to the UPF0174 family.</text>
</comment>
<dbReference type="InterPro" id="IPR021150">
    <property type="entry name" value="Ubiq_cyt_c_chap"/>
</dbReference>
<accession>A0A0B1QC89</accession>
<sequence>MLERFRRKRRNRAIVEHLYDGIVARARSPLFFEAGGLPDTVMGRFDALAVEMFLFLRRCGSEPALQPLAQDVVDRFMTDMDHSMREIGIGYMTVPKRMRKLAGLFYQRVRALGGPLDRADRDGLAAALKGEKLGGGDALSDAHIAFWTAHILDTSHLYAAIDRTEILAGRWPVDPGRSGGNEG</sequence>
<dbReference type="RefSeq" id="WP_039190266.1">
    <property type="nucleotide sequence ID" value="NZ_JRFJ01000001.1"/>
</dbReference>
<evidence type="ECO:0000313" key="4">
    <source>
        <dbReference type="Proteomes" id="UP000030826"/>
    </source>
</evidence>
<dbReference type="OrthoDB" id="7158889at2"/>
<protein>
    <recommendedName>
        <fullName evidence="2">Ubiquinol-cytochrome c chaperone domain-containing protein</fullName>
    </recommendedName>
</protein>
<evidence type="ECO:0000259" key="2">
    <source>
        <dbReference type="Pfam" id="PF03981"/>
    </source>
</evidence>
<name>A0A0B1QC89_9HYPH</name>
<dbReference type="Pfam" id="PF03981">
    <property type="entry name" value="Ubiq_cyt_C_chap"/>
    <property type="match status" value="1"/>
</dbReference>
<feature type="domain" description="Ubiquinol-cytochrome c chaperone" evidence="2">
    <location>
        <begin position="35"/>
        <end position="171"/>
    </location>
</feature>
<dbReference type="EMBL" id="JRFJ01000001">
    <property type="protein sequence ID" value="KHJ56450.1"/>
    <property type="molecule type" value="Genomic_DNA"/>
</dbReference>
<comment type="caution">
    <text evidence="3">The sequence shown here is derived from an EMBL/GenBank/DDBJ whole genome shotgun (WGS) entry which is preliminary data.</text>
</comment>
<organism evidence="3 4">
    <name type="scientific">Aureimonas altamirensis</name>
    <dbReference type="NCBI Taxonomy" id="370622"/>
    <lineage>
        <taxon>Bacteria</taxon>
        <taxon>Pseudomonadati</taxon>
        <taxon>Pseudomonadota</taxon>
        <taxon>Alphaproteobacteria</taxon>
        <taxon>Hyphomicrobiales</taxon>
        <taxon>Aurantimonadaceae</taxon>
        <taxon>Aureimonas</taxon>
    </lineage>
</organism>
<dbReference type="STRING" id="370622.LA66_07935"/>
<reference evidence="3 4" key="1">
    <citation type="submission" date="2014-09" db="EMBL/GenBank/DDBJ databases">
        <title>Isolation and characterization of Aurantimonas altamirensis ON-56566 from clinical sample following a dog bite.</title>
        <authorList>
            <person name="Eshaghi A."/>
            <person name="Li A."/>
            <person name="Shahinas D."/>
            <person name="Bahn P."/>
            <person name="Kus J.V."/>
            <person name="Patel S.N."/>
        </authorList>
    </citation>
    <scope>NUCLEOTIDE SEQUENCE [LARGE SCALE GENOMIC DNA]</scope>
    <source>
        <strain evidence="3 4">ON-56566</strain>
    </source>
</reference>
<dbReference type="AlphaFoldDB" id="A0A0B1QC89"/>